<dbReference type="OrthoDB" id="1000712at2759"/>
<proteinExistence type="predicted"/>
<dbReference type="PANTHER" id="PTHR34676:SF8">
    <property type="entry name" value="TRANSMEMBRANE PROTEIN"/>
    <property type="match status" value="1"/>
</dbReference>
<dbReference type="EMBL" id="JAIQCV010000012">
    <property type="protein sequence ID" value="KAH1039640.1"/>
    <property type="molecule type" value="Genomic_DNA"/>
</dbReference>
<dbReference type="AlphaFoldDB" id="A0A9D3ZIL8"/>
<reference evidence="1 2" key="1">
    <citation type="journal article" date="2021" name="Plant Biotechnol. J.">
        <title>Multi-omics assisted identification of the key and species-specific regulatory components of drought-tolerant mechanisms in Gossypium stocksii.</title>
        <authorList>
            <person name="Yu D."/>
            <person name="Ke L."/>
            <person name="Zhang D."/>
            <person name="Wu Y."/>
            <person name="Sun Y."/>
            <person name="Mei J."/>
            <person name="Sun J."/>
            <person name="Sun Y."/>
        </authorList>
    </citation>
    <scope>NUCLEOTIDE SEQUENCE [LARGE SCALE GENOMIC DNA]</scope>
    <source>
        <strain evidence="2">cv. E1</strain>
        <tissue evidence="1">Leaf</tissue>
    </source>
</reference>
<comment type="caution">
    <text evidence="1">The sequence shown here is derived from an EMBL/GenBank/DDBJ whole genome shotgun (WGS) entry which is preliminary data.</text>
</comment>
<protein>
    <submittedName>
        <fullName evidence="1">Uncharacterized protein</fullName>
    </submittedName>
</protein>
<accession>A0A9D3ZIL8</accession>
<evidence type="ECO:0000313" key="1">
    <source>
        <dbReference type="EMBL" id="KAH1039640.1"/>
    </source>
</evidence>
<sequence length="446" mass="50985">MLETLAFGQAKLARTKDVSVVVEGTKPDQANFCEGCSSRIMHIEGHPFEVKQGELLVLKRKKEWNEEDRMSIQLNAKAMHALFYALCPEEYNNVLSCSIAKEIWKKLEVTHECTTQVKKSKIGIITINYETFKMKLKEDIKVMFDRFTIIISGLNHMIRFIPMKKWGRRRKVEKKKVAIALKSTTIEENDSSDDVDEDKEMTMFARRFKRFMKSNKGRRSQKNKGLKLASTKKEILSFAMSAKSWDTSNSIVPSGRRMDQTNKRSRLILLLGVTKILSMMNNMKAKNEKKRHMTGDKSHFIGLKPKSGGEVTFGDNSKGLIESIGSIGKNSSVFIENVFNPHYPSQQGFNKFALKFRDFKAIFEIIKVEVWWSVIDNLKGIKGFPSGKTNPLLTIIHTPLSFGALHHPNYKKDPLTRNWVKGVQPELHEVDDKEVRGEKNDVPPAS</sequence>
<name>A0A9D3ZIL8_9ROSI</name>
<keyword evidence="2" id="KW-1185">Reference proteome</keyword>
<dbReference type="Pfam" id="PF14223">
    <property type="entry name" value="Retrotran_gag_2"/>
    <property type="match status" value="1"/>
</dbReference>
<dbReference type="PANTHER" id="PTHR34676">
    <property type="entry name" value="DUF4219 DOMAIN-CONTAINING PROTEIN-RELATED"/>
    <property type="match status" value="1"/>
</dbReference>
<gene>
    <name evidence="1" type="ORF">J1N35_041383</name>
</gene>
<organism evidence="1 2">
    <name type="scientific">Gossypium stocksii</name>
    <dbReference type="NCBI Taxonomy" id="47602"/>
    <lineage>
        <taxon>Eukaryota</taxon>
        <taxon>Viridiplantae</taxon>
        <taxon>Streptophyta</taxon>
        <taxon>Embryophyta</taxon>
        <taxon>Tracheophyta</taxon>
        <taxon>Spermatophyta</taxon>
        <taxon>Magnoliopsida</taxon>
        <taxon>eudicotyledons</taxon>
        <taxon>Gunneridae</taxon>
        <taxon>Pentapetalae</taxon>
        <taxon>rosids</taxon>
        <taxon>malvids</taxon>
        <taxon>Malvales</taxon>
        <taxon>Malvaceae</taxon>
        <taxon>Malvoideae</taxon>
        <taxon>Gossypium</taxon>
    </lineage>
</organism>
<evidence type="ECO:0000313" key="2">
    <source>
        <dbReference type="Proteomes" id="UP000828251"/>
    </source>
</evidence>
<dbReference type="Proteomes" id="UP000828251">
    <property type="component" value="Unassembled WGS sequence"/>
</dbReference>